<keyword evidence="3" id="KW-1185">Reference proteome</keyword>
<accession>A0ABQ5KBJ0</accession>
<comment type="caution">
    <text evidence="2">The sequence shown here is derived from an EMBL/GenBank/DDBJ whole genome shotgun (WGS) entry which is preliminary data.</text>
</comment>
<dbReference type="EMBL" id="BQXS01000767">
    <property type="protein sequence ID" value="GKT29272.1"/>
    <property type="molecule type" value="Genomic_DNA"/>
</dbReference>
<evidence type="ECO:0000313" key="2">
    <source>
        <dbReference type="EMBL" id="GKT29272.1"/>
    </source>
</evidence>
<feature type="non-terminal residue" evidence="2">
    <location>
        <position position="284"/>
    </location>
</feature>
<proteinExistence type="predicted"/>
<dbReference type="SUPFAM" id="SSF54160">
    <property type="entry name" value="Chromo domain-like"/>
    <property type="match status" value="1"/>
</dbReference>
<dbReference type="InterPro" id="IPR012337">
    <property type="entry name" value="RNaseH-like_sf"/>
</dbReference>
<protein>
    <recommendedName>
        <fullName evidence="1">Chromo domain-containing protein</fullName>
    </recommendedName>
</protein>
<evidence type="ECO:0000313" key="3">
    <source>
        <dbReference type="Proteomes" id="UP001057375"/>
    </source>
</evidence>
<dbReference type="Gene3D" id="3.30.420.10">
    <property type="entry name" value="Ribonuclease H-like superfamily/Ribonuclease H"/>
    <property type="match status" value="1"/>
</dbReference>
<dbReference type="Gene3D" id="2.40.50.40">
    <property type="match status" value="1"/>
</dbReference>
<sequence>ANGIVERTNQEVVRHIRIAAMRVRDYDNWEKLIPIAQYVINTTVNRMTRKSPYEALFGDFMKPDRGSIVDWKRQLDKDGDVSDVSAGEEMIEYVRLLKQRVTEIQTGMRIAQDEAVQKRQASEKRQIDKINEKLDKQMTEGLKDVPRDEEGRLAPGAEFVYRKGTYVLLKPAVKPSSKFAPRLGGPYLVLNHFAKTNTVEFRDLVTGAVQKVPAVRLIPFDDSRLFTKELKQLTELDSTEYVVEEILGHTYTRNGRLAERDRYEFEVKWLGFAKPTMETYNSIV</sequence>
<dbReference type="Proteomes" id="UP001057375">
    <property type="component" value="Unassembled WGS sequence"/>
</dbReference>
<name>A0ABQ5KBJ0_9EUKA</name>
<dbReference type="InterPro" id="IPR000953">
    <property type="entry name" value="Chromo/chromo_shadow_dom"/>
</dbReference>
<dbReference type="InterPro" id="IPR036397">
    <property type="entry name" value="RNaseH_sf"/>
</dbReference>
<dbReference type="SUPFAM" id="SSF53098">
    <property type="entry name" value="Ribonuclease H-like"/>
    <property type="match status" value="1"/>
</dbReference>
<reference evidence="2" key="1">
    <citation type="submission" date="2022-03" db="EMBL/GenBank/DDBJ databases">
        <title>Draft genome sequence of Aduncisulcus paluster, a free-living microaerophilic Fornicata.</title>
        <authorList>
            <person name="Yuyama I."/>
            <person name="Kume K."/>
            <person name="Tamura T."/>
            <person name="Inagaki Y."/>
            <person name="Hashimoto T."/>
        </authorList>
    </citation>
    <scope>NUCLEOTIDE SEQUENCE</scope>
    <source>
        <strain evidence="2">NY0171</strain>
    </source>
</reference>
<dbReference type="InterPro" id="IPR016197">
    <property type="entry name" value="Chromo-like_dom_sf"/>
</dbReference>
<gene>
    <name evidence="2" type="ORF">ADUPG1_001128</name>
</gene>
<dbReference type="PROSITE" id="PS50013">
    <property type="entry name" value="CHROMO_2"/>
    <property type="match status" value="1"/>
</dbReference>
<evidence type="ECO:0000259" key="1">
    <source>
        <dbReference type="PROSITE" id="PS50013"/>
    </source>
</evidence>
<organism evidence="2 3">
    <name type="scientific">Aduncisulcus paluster</name>
    <dbReference type="NCBI Taxonomy" id="2918883"/>
    <lineage>
        <taxon>Eukaryota</taxon>
        <taxon>Metamonada</taxon>
        <taxon>Carpediemonas-like organisms</taxon>
        <taxon>Aduncisulcus</taxon>
    </lineage>
</organism>
<feature type="domain" description="Chromo" evidence="1">
    <location>
        <begin position="241"/>
        <end position="284"/>
    </location>
</feature>
<feature type="non-terminal residue" evidence="2">
    <location>
        <position position="1"/>
    </location>
</feature>